<dbReference type="Gramene" id="Pp3c10_11430V3.4">
    <property type="protein sequence ID" value="Pp3c10_11430V3.4"/>
    <property type="gene ID" value="Pp3c10_11430"/>
</dbReference>
<evidence type="ECO:0000259" key="1">
    <source>
        <dbReference type="Pfam" id="PF25286"/>
    </source>
</evidence>
<gene>
    <name evidence="3" type="primary">LOC112287920</name>
    <name evidence="2" type="ORF">PHYPA_013739</name>
</gene>
<name>A0A2K1JYM3_PHYPA</name>
<dbReference type="EnsemblPlants" id="Pp3c10_11430V3.4">
    <property type="protein sequence ID" value="Pp3c10_11430V3.4"/>
    <property type="gene ID" value="Pp3c10_11430"/>
</dbReference>
<sequence>MNQSAFSSTLAAPVSSCPVRFSKAIPGCARYNFWPHGASKNCVLLEGAAARFEANLKTSRRCRQKFSFLRISRLQKDVRASFDDEFRSSQSIALGLHKRYKSVLQGGIANNLHDFIEAGVTAYSVGCTTEDLRKELLNIGTREADLEDTPVSTGSVGIKTKLAAEEVEECILWTSILFITIQCTPQPTVVRWSSTPPVTAEAQIQWRGFCELIAKAYYERGMAWMSVKPLQMEQMAVSGYAEEPSLVADRMRLVFATLEVVSPQWPKR</sequence>
<dbReference type="EnsemblPlants" id="Pp3c10_11430V3.2">
    <property type="protein sequence ID" value="Pp3c10_11430V3.2"/>
    <property type="gene ID" value="Pp3c10_11430"/>
</dbReference>
<dbReference type="RefSeq" id="XP_024387318.1">
    <property type="nucleotide sequence ID" value="XM_024531550.2"/>
</dbReference>
<dbReference type="OMA" id="DEMIVQW"/>
<accession>A0A2K1JYM3</accession>
<dbReference type="RefSeq" id="XP_024387319.1">
    <property type="nucleotide sequence ID" value="XM_024531551.2"/>
</dbReference>
<dbReference type="AlphaFoldDB" id="A0A2K1JYM3"/>
<dbReference type="RefSeq" id="XP_024387322.1">
    <property type="nucleotide sequence ID" value="XM_024531554.2"/>
</dbReference>
<dbReference type="RefSeq" id="XP_024387321.1">
    <property type="nucleotide sequence ID" value="XM_024531553.2"/>
</dbReference>
<dbReference type="RefSeq" id="XP_073393142.1">
    <property type="nucleotide sequence ID" value="XM_073537041.1"/>
</dbReference>
<dbReference type="RefSeq" id="XP_024387320.1">
    <property type="nucleotide sequence ID" value="XM_024531552.2"/>
</dbReference>
<evidence type="ECO:0000313" key="4">
    <source>
        <dbReference type="Proteomes" id="UP000006727"/>
    </source>
</evidence>
<dbReference type="Gramene" id="Pp3c10_11430V3.1">
    <property type="protein sequence ID" value="Pp3c10_11430V3.1"/>
    <property type="gene ID" value="Pp3c10_11430"/>
</dbReference>
<dbReference type="RefSeq" id="XP_024387317.1">
    <property type="nucleotide sequence ID" value="XM_024531549.2"/>
</dbReference>
<dbReference type="OrthoDB" id="566476at2759"/>
<keyword evidence="4" id="KW-1185">Reference proteome</keyword>
<reference evidence="2 4" key="1">
    <citation type="journal article" date="2008" name="Science">
        <title>The Physcomitrella genome reveals evolutionary insights into the conquest of land by plants.</title>
        <authorList>
            <person name="Rensing S."/>
            <person name="Lang D."/>
            <person name="Zimmer A."/>
            <person name="Terry A."/>
            <person name="Salamov A."/>
            <person name="Shapiro H."/>
            <person name="Nishiyama T."/>
            <person name="Perroud P.-F."/>
            <person name="Lindquist E."/>
            <person name="Kamisugi Y."/>
            <person name="Tanahashi T."/>
            <person name="Sakakibara K."/>
            <person name="Fujita T."/>
            <person name="Oishi K."/>
            <person name="Shin-I T."/>
            <person name="Kuroki Y."/>
            <person name="Toyoda A."/>
            <person name="Suzuki Y."/>
            <person name="Hashimoto A."/>
            <person name="Yamaguchi K."/>
            <person name="Sugano A."/>
            <person name="Kohara Y."/>
            <person name="Fujiyama A."/>
            <person name="Anterola A."/>
            <person name="Aoki S."/>
            <person name="Ashton N."/>
            <person name="Barbazuk W.B."/>
            <person name="Barker E."/>
            <person name="Bennetzen J."/>
            <person name="Bezanilla M."/>
            <person name="Blankenship R."/>
            <person name="Cho S.H."/>
            <person name="Dutcher S."/>
            <person name="Estelle M."/>
            <person name="Fawcett J.A."/>
            <person name="Gundlach H."/>
            <person name="Hanada K."/>
            <person name="Heyl A."/>
            <person name="Hicks K.A."/>
            <person name="Hugh J."/>
            <person name="Lohr M."/>
            <person name="Mayer K."/>
            <person name="Melkozernov A."/>
            <person name="Murata T."/>
            <person name="Nelson D."/>
            <person name="Pils B."/>
            <person name="Prigge M."/>
            <person name="Reiss B."/>
            <person name="Renner T."/>
            <person name="Rombauts S."/>
            <person name="Rushton P."/>
            <person name="Sanderfoot A."/>
            <person name="Schween G."/>
            <person name="Shiu S.-H."/>
            <person name="Stueber K."/>
            <person name="Theodoulou F.L."/>
            <person name="Tu H."/>
            <person name="Van de Peer Y."/>
            <person name="Verrier P.J."/>
            <person name="Waters E."/>
            <person name="Wood A."/>
            <person name="Yang L."/>
            <person name="Cove D."/>
            <person name="Cuming A."/>
            <person name="Hasebe M."/>
            <person name="Lucas S."/>
            <person name="Mishler D.B."/>
            <person name="Reski R."/>
            <person name="Grigoriev I."/>
            <person name="Quatrano R.S."/>
            <person name="Boore J.L."/>
        </authorList>
    </citation>
    <scope>NUCLEOTIDE SEQUENCE [LARGE SCALE GENOMIC DNA]</scope>
    <source>
        <strain evidence="3 4">cv. Gransden 2004</strain>
    </source>
</reference>
<dbReference type="GeneID" id="112287920"/>
<evidence type="ECO:0000313" key="2">
    <source>
        <dbReference type="EMBL" id="PNR46620.1"/>
    </source>
</evidence>
<dbReference type="EnsemblPlants" id="Pp3c10_11430V3.3">
    <property type="protein sequence ID" value="Pp3c10_11430V3.3"/>
    <property type="gene ID" value="Pp3c10_11430"/>
</dbReference>
<dbReference type="Proteomes" id="UP000006727">
    <property type="component" value="Chromosome 10"/>
</dbReference>
<dbReference type="InterPro" id="IPR057198">
    <property type="entry name" value="DUF7876"/>
</dbReference>
<organism evidence="2">
    <name type="scientific">Physcomitrium patens</name>
    <name type="common">Spreading-leaved earth moss</name>
    <name type="synonym">Physcomitrella patens</name>
    <dbReference type="NCBI Taxonomy" id="3218"/>
    <lineage>
        <taxon>Eukaryota</taxon>
        <taxon>Viridiplantae</taxon>
        <taxon>Streptophyta</taxon>
        <taxon>Embryophyta</taxon>
        <taxon>Bryophyta</taxon>
        <taxon>Bryophytina</taxon>
        <taxon>Bryopsida</taxon>
        <taxon>Funariidae</taxon>
        <taxon>Funariales</taxon>
        <taxon>Funariaceae</taxon>
        <taxon>Physcomitrium</taxon>
    </lineage>
</organism>
<reference evidence="2 4" key="2">
    <citation type="journal article" date="2018" name="Plant J.">
        <title>The Physcomitrella patens chromosome-scale assembly reveals moss genome structure and evolution.</title>
        <authorList>
            <person name="Lang D."/>
            <person name="Ullrich K.K."/>
            <person name="Murat F."/>
            <person name="Fuchs J."/>
            <person name="Jenkins J."/>
            <person name="Haas F.B."/>
            <person name="Piednoel M."/>
            <person name="Gundlach H."/>
            <person name="Van Bel M."/>
            <person name="Meyberg R."/>
            <person name="Vives C."/>
            <person name="Morata J."/>
            <person name="Symeonidi A."/>
            <person name="Hiss M."/>
            <person name="Muchero W."/>
            <person name="Kamisugi Y."/>
            <person name="Saleh O."/>
            <person name="Blanc G."/>
            <person name="Decker E.L."/>
            <person name="van Gessel N."/>
            <person name="Grimwood J."/>
            <person name="Hayes R.D."/>
            <person name="Graham S.W."/>
            <person name="Gunter L.E."/>
            <person name="McDaniel S.F."/>
            <person name="Hoernstein S.N.W."/>
            <person name="Larsson A."/>
            <person name="Li F.W."/>
            <person name="Perroud P.F."/>
            <person name="Phillips J."/>
            <person name="Ranjan P."/>
            <person name="Rokshar D.S."/>
            <person name="Rothfels C.J."/>
            <person name="Schneider L."/>
            <person name="Shu S."/>
            <person name="Stevenson D.W."/>
            <person name="Thummler F."/>
            <person name="Tillich M."/>
            <person name="Villarreal Aguilar J.C."/>
            <person name="Widiez T."/>
            <person name="Wong G.K."/>
            <person name="Wymore A."/>
            <person name="Zhang Y."/>
            <person name="Zimmer A.D."/>
            <person name="Quatrano R.S."/>
            <person name="Mayer K.F.X."/>
            <person name="Goodstein D."/>
            <person name="Casacuberta J.M."/>
            <person name="Vandepoele K."/>
            <person name="Reski R."/>
            <person name="Cuming A.C."/>
            <person name="Tuskan G.A."/>
            <person name="Maumus F."/>
            <person name="Salse J."/>
            <person name="Schmutz J."/>
            <person name="Rensing S.A."/>
        </authorList>
    </citation>
    <scope>NUCLEOTIDE SEQUENCE [LARGE SCALE GENOMIC DNA]</scope>
    <source>
        <strain evidence="3 4">cv. Gransden 2004</strain>
    </source>
</reference>
<proteinExistence type="predicted"/>
<dbReference type="PANTHER" id="PTHR37197">
    <property type="entry name" value="F19K23.17 PROTEIN"/>
    <property type="match status" value="1"/>
</dbReference>
<evidence type="ECO:0000313" key="3">
    <source>
        <dbReference type="EnsemblPlants" id="Pp3c10_11430V3.1"/>
    </source>
</evidence>
<dbReference type="RefSeq" id="XP_024387326.1">
    <property type="nucleotide sequence ID" value="XM_024531558.2"/>
</dbReference>
<dbReference type="EMBL" id="ABEU02000010">
    <property type="protein sequence ID" value="PNR46620.1"/>
    <property type="molecule type" value="Genomic_DNA"/>
</dbReference>
<dbReference type="Gramene" id="Pp3c10_11430V3.2">
    <property type="protein sequence ID" value="Pp3c10_11430V3.2"/>
    <property type="gene ID" value="Pp3c10_11430"/>
</dbReference>
<dbReference type="Gramene" id="Pp3c10_11430V3.3">
    <property type="protein sequence ID" value="Pp3c10_11430V3.3"/>
    <property type="gene ID" value="Pp3c10_11430"/>
</dbReference>
<reference evidence="3" key="3">
    <citation type="submission" date="2020-12" db="UniProtKB">
        <authorList>
            <consortium name="EnsemblPlants"/>
        </authorList>
    </citation>
    <scope>IDENTIFICATION</scope>
</reference>
<dbReference type="EnsemblPlants" id="Pp3c10_11430V3.1">
    <property type="protein sequence ID" value="Pp3c10_11430V3.1"/>
    <property type="gene ID" value="Pp3c10_11430"/>
</dbReference>
<protein>
    <recommendedName>
        <fullName evidence="1">DUF7876 domain-containing protein</fullName>
    </recommendedName>
</protein>
<dbReference type="Pfam" id="PF25286">
    <property type="entry name" value="DUF7876"/>
    <property type="match status" value="1"/>
</dbReference>
<feature type="domain" description="DUF7876" evidence="1">
    <location>
        <begin position="78"/>
        <end position="266"/>
    </location>
</feature>
<dbReference type="PANTHER" id="PTHR37197:SF2">
    <property type="entry name" value="F19K23.17 PROTEIN"/>
    <property type="match status" value="1"/>
</dbReference>
<dbReference type="PaxDb" id="3218-PP1S120_57V6.1"/>